<dbReference type="VEuPathDB" id="VectorBase:AARA015785"/>
<dbReference type="GO" id="GO:0020037">
    <property type="term" value="F:heme binding"/>
    <property type="evidence" value="ECO:0007669"/>
    <property type="project" value="InterPro"/>
</dbReference>
<keyword evidence="8" id="KW-0256">Endoplasmic reticulum</keyword>
<dbReference type="KEGG" id="aara:120897936"/>
<comment type="similarity">
    <text evidence="5">Belongs to the cytochrome P450 family.</text>
</comment>
<keyword evidence="11" id="KW-0408">Iron</keyword>
<keyword evidence="12" id="KW-0503">Monooxygenase</keyword>
<evidence type="ECO:0000256" key="3">
    <source>
        <dbReference type="ARBA" id="ARBA00004174"/>
    </source>
</evidence>
<dbReference type="EnsemblMetazoa" id="AARA015785-RA">
    <property type="protein sequence ID" value="AARA015785-PA"/>
    <property type="gene ID" value="AARA015785"/>
</dbReference>
<evidence type="ECO:0000256" key="4">
    <source>
        <dbReference type="ARBA" id="ARBA00004406"/>
    </source>
</evidence>
<dbReference type="PRINTS" id="PR00465">
    <property type="entry name" value="EP450IV"/>
</dbReference>
<dbReference type="InterPro" id="IPR050476">
    <property type="entry name" value="Insect_CytP450_Detox"/>
</dbReference>
<comment type="subcellular location">
    <subcellularLocation>
        <location evidence="4">Endoplasmic reticulum membrane</location>
        <topology evidence="4">Peripheral membrane protein</topology>
    </subcellularLocation>
    <subcellularLocation>
        <location evidence="3">Microsome membrane</location>
        <topology evidence="3">Peripheral membrane protein</topology>
    </subcellularLocation>
</comment>
<keyword evidence="6" id="KW-0349">Heme</keyword>
<dbReference type="PANTHER" id="PTHR24292">
    <property type="entry name" value="CYTOCHROME P450"/>
    <property type="match status" value="1"/>
</dbReference>
<evidence type="ECO:0000256" key="13">
    <source>
        <dbReference type="ARBA" id="ARBA00023136"/>
    </source>
</evidence>
<dbReference type="VEuPathDB" id="VectorBase:AARA21_002420"/>
<comment type="cofactor">
    <cofactor evidence="1">
        <name>heme</name>
        <dbReference type="ChEBI" id="CHEBI:30413"/>
    </cofactor>
</comment>
<dbReference type="Proteomes" id="UP000075840">
    <property type="component" value="Unassembled WGS sequence"/>
</dbReference>
<keyword evidence="7" id="KW-0479">Metal-binding</keyword>
<reference evidence="14" key="1">
    <citation type="submission" date="2022-08" db="UniProtKB">
        <authorList>
            <consortium name="EnsemblMetazoa"/>
        </authorList>
    </citation>
    <scope>IDENTIFICATION</scope>
    <source>
        <strain evidence="14">Dongola</strain>
    </source>
</reference>
<keyword evidence="9" id="KW-0492">Microsome</keyword>
<protein>
    <submittedName>
        <fullName evidence="14">Uncharacterized protein</fullName>
    </submittedName>
</protein>
<evidence type="ECO:0000256" key="1">
    <source>
        <dbReference type="ARBA" id="ARBA00001971"/>
    </source>
</evidence>
<dbReference type="InterPro" id="IPR002403">
    <property type="entry name" value="Cyt_P450_E_grp-IV"/>
</dbReference>
<evidence type="ECO:0000256" key="12">
    <source>
        <dbReference type="ARBA" id="ARBA00023033"/>
    </source>
</evidence>
<evidence type="ECO:0000256" key="9">
    <source>
        <dbReference type="ARBA" id="ARBA00022848"/>
    </source>
</evidence>
<evidence type="ECO:0000313" key="14">
    <source>
        <dbReference type="EnsemblMetazoa" id="AARA015785-PA"/>
    </source>
</evidence>
<organism evidence="14 15">
    <name type="scientific">Anopheles arabiensis</name>
    <name type="common">Mosquito</name>
    <dbReference type="NCBI Taxonomy" id="7173"/>
    <lineage>
        <taxon>Eukaryota</taxon>
        <taxon>Metazoa</taxon>
        <taxon>Ecdysozoa</taxon>
        <taxon>Arthropoda</taxon>
        <taxon>Hexapoda</taxon>
        <taxon>Insecta</taxon>
        <taxon>Pterygota</taxon>
        <taxon>Neoptera</taxon>
        <taxon>Endopterygota</taxon>
        <taxon>Diptera</taxon>
        <taxon>Nematocera</taxon>
        <taxon>Culicoidea</taxon>
        <taxon>Culicidae</taxon>
        <taxon>Anophelinae</taxon>
        <taxon>Anopheles</taxon>
    </lineage>
</organism>
<evidence type="ECO:0000256" key="6">
    <source>
        <dbReference type="ARBA" id="ARBA00022617"/>
    </source>
</evidence>
<dbReference type="InterPro" id="IPR036396">
    <property type="entry name" value="Cyt_P450_sf"/>
</dbReference>
<accession>A0A182IIK3</accession>
<dbReference type="Gene3D" id="1.10.630.10">
    <property type="entry name" value="Cytochrome P450"/>
    <property type="match status" value="1"/>
</dbReference>
<evidence type="ECO:0000256" key="7">
    <source>
        <dbReference type="ARBA" id="ARBA00022723"/>
    </source>
</evidence>
<name>A0A182IIK3_ANOAR</name>
<dbReference type="SUPFAM" id="SSF48264">
    <property type="entry name" value="Cytochrome P450"/>
    <property type="match status" value="1"/>
</dbReference>
<evidence type="ECO:0000256" key="10">
    <source>
        <dbReference type="ARBA" id="ARBA00023002"/>
    </source>
</evidence>
<dbReference type="AlphaFoldDB" id="A0A182IIK3"/>
<keyword evidence="15" id="KW-1185">Reference proteome</keyword>
<dbReference type="RefSeq" id="XP_040159101.1">
    <property type="nucleotide sequence ID" value="XM_040303167.1"/>
</dbReference>
<keyword evidence="13" id="KW-0472">Membrane</keyword>
<evidence type="ECO:0000256" key="8">
    <source>
        <dbReference type="ARBA" id="ARBA00022824"/>
    </source>
</evidence>
<dbReference type="EMBL" id="APCN01000584">
    <property type="status" value="NOT_ANNOTATED_CDS"/>
    <property type="molecule type" value="Genomic_DNA"/>
</dbReference>
<proteinExistence type="inferred from homology"/>
<sequence length="462" mass="51990">MPIVEFWIALGTTVLLTGAFGLCLILDKRRSLWVDRRFPSTGRTCVLYGDYGAAGRTEHRIYTTQRLYREFKSKKWPIGGALMYLTPCVIPTDPHLIEFLLNEEFVENKKSSIAGSSIFRKRWSSFEDEHYNSLVNVATEESVKVVEMLCASKQPVDVKMIAELYAVRMIARCVFGKRCTEESHTFPITEKLASQPRGIVWDIFSTAFPSTTFTATLRKLLEHFQKHPALLDELVSSFLTERTADVNFLQHLKCTEQRAKANERIAFGDTRALMLELVQNVFFVASGTIIACLFEMGHNGDIQKGLHQTLKRSNPFAVDTLENVISETLRKYPPVGEISFVTVASNRLPSGELIVPKNTRVVVPIYALQHDAEHYPDPERFNPERSIFSSSEHSVLYRPLGVEPLPIGSSLALLMVRVALSNILGKCTVRLTPESPATLKILPNQAMPYPVGRVELLISRAS</sequence>
<dbReference type="GO" id="GO:0005789">
    <property type="term" value="C:endoplasmic reticulum membrane"/>
    <property type="evidence" value="ECO:0007669"/>
    <property type="project" value="UniProtKB-SubCell"/>
</dbReference>
<comment type="function">
    <text evidence="2">May be involved in the metabolism of insect hormones and in the breakdown of synthetic insecticides.</text>
</comment>
<keyword evidence="10" id="KW-0560">Oxidoreductase</keyword>
<evidence type="ECO:0000256" key="11">
    <source>
        <dbReference type="ARBA" id="ARBA00023004"/>
    </source>
</evidence>
<evidence type="ECO:0000256" key="5">
    <source>
        <dbReference type="ARBA" id="ARBA00010617"/>
    </source>
</evidence>
<dbReference type="GO" id="GO:0004497">
    <property type="term" value="F:monooxygenase activity"/>
    <property type="evidence" value="ECO:0007669"/>
    <property type="project" value="UniProtKB-KW"/>
</dbReference>
<dbReference type="GeneID" id="120897936"/>
<dbReference type="PANTHER" id="PTHR24292:SF102">
    <property type="entry name" value="CYTOCHROME P450 FAMILY-RELATED"/>
    <property type="match status" value="1"/>
</dbReference>
<evidence type="ECO:0000256" key="2">
    <source>
        <dbReference type="ARBA" id="ARBA00003690"/>
    </source>
</evidence>
<dbReference type="GO" id="GO:0005506">
    <property type="term" value="F:iron ion binding"/>
    <property type="evidence" value="ECO:0007669"/>
    <property type="project" value="InterPro"/>
</dbReference>
<dbReference type="GO" id="GO:0016705">
    <property type="term" value="F:oxidoreductase activity, acting on paired donors, with incorporation or reduction of molecular oxygen"/>
    <property type="evidence" value="ECO:0007669"/>
    <property type="project" value="InterPro"/>
</dbReference>
<dbReference type="Pfam" id="PF00067">
    <property type="entry name" value="p450"/>
    <property type="match status" value="1"/>
</dbReference>
<evidence type="ECO:0000313" key="15">
    <source>
        <dbReference type="Proteomes" id="UP000075840"/>
    </source>
</evidence>
<dbReference type="InterPro" id="IPR001128">
    <property type="entry name" value="Cyt_P450"/>
</dbReference>